<feature type="compositionally biased region" description="Basic and acidic residues" evidence="1">
    <location>
        <begin position="220"/>
        <end position="244"/>
    </location>
</feature>
<feature type="region of interest" description="Disordered" evidence="1">
    <location>
        <begin position="340"/>
        <end position="385"/>
    </location>
</feature>
<organism evidence="2 3">
    <name type="scientific">Cladophialophora chaetospira</name>
    <dbReference type="NCBI Taxonomy" id="386627"/>
    <lineage>
        <taxon>Eukaryota</taxon>
        <taxon>Fungi</taxon>
        <taxon>Dikarya</taxon>
        <taxon>Ascomycota</taxon>
        <taxon>Pezizomycotina</taxon>
        <taxon>Eurotiomycetes</taxon>
        <taxon>Chaetothyriomycetidae</taxon>
        <taxon>Chaetothyriales</taxon>
        <taxon>Herpotrichiellaceae</taxon>
        <taxon>Cladophialophora</taxon>
    </lineage>
</organism>
<gene>
    <name evidence="2" type="ORF">H2200_012594</name>
</gene>
<reference evidence="2" key="1">
    <citation type="submission" date="2022-10" db="EMBL/GenBank/DDBJ databases">
        <title>Culturing micro-colonial fungi from biological soil crusts in the Mojave desert and describing Neophaeococcomyces mojavensis, and introducing the new genera and species Taxawa tesnikishii.</title>
        <authorList>
            <person name="Kurbessoian T."/>
            <person name="Stajich J.E."/>
        </authorList>
    </citation>
    <scope>NUCLEOTIDE SEQUENCE</scope>
    <source>
        <strain evidence="2">TK_41</strain>
    </source>
</reference>
<evidence type="ECO:0008006" key="4">
    <source>
        <dbReference type="Google" id="ProtNLM"/>
    </source>
</evidence>
<feature type="region of interest" description="Disordered" evidence="1">
    <location>
        <begin position="525"/>
        <end position="582"/>
    </location>
</feature>
<feature type="region of interest" description="Disordered" evidence="1">
    <location>
        <begin position="598"/>
        <end position="635"/>
    </location>
</feature>
<evidence type="ECO:0000313" key="3">
    <source>
        <dbReference type="Proteomes" id="UP001172673"/>
    </source>
</evidence>
<feature type="region of interest" description="Disordered" evidence="1">
    <location>
        <begin position="139"/>
        <end position="162"/>
    </location>
</feature>
<sequence>MPVIKPRAPEYPRPVSPICADEIPTCKDTILYCDDDDSREEDDKQKGAKRRRIEAHATSYLRGQPMFILTAQMRGPFDDGWQNPWARKKTTVKAARNPQHSSKLLKPMDHAVYALPPLAQQPPARVATDANEVTDPHILSQGRGQQQHAKVPESRPVEDETTVDPSIFGKCVQVKDKRVENWLRTSEAYGIPGYRNSTSTPPSPSDGRKKPQKSPGPENHISHRENIILKSPSDDAPRQTKPSKEPANSISSPLQDRALLQDNETKDSRSSPVRPGARRTPLRNRDSNVLLASTIESRAEYAILKSRRDRIQLNTSTMDTDSRQHSVDIHLGGEIDALQHSQPADDQSVSASLQIAQEQPLSKHEELRPMSPGKQTSESGVTTDLPSAQVPEIPILPSLPSNISSHDQMLQDSPYHERVAFEALKELDKTTVVQEPAGETVQPDQHAASNPESRALTRLEVEANNQQAHVPEVNESAVTSKLALEGASKSVRILQASFEGVSKGASPVGIKKTSGLKSRKRQTFAREENSGSIKTALKVARPSAASEETTKGSKAYLESDASQQVQGAESYEEVPECGSPITSRISVPKSILKAVVTQQSMKASASNTGSSSTRDAQKQRVLNPVDNEDGFDLEGAIDDLGSYLDTWDAEKQTAGIL</sequence>
<protein>
    <recommendedName>
        <fullName evidence="4">Protamine P1</fullName>
    </recommendedName>
</protein>
<proteinExistence type="predicted"/>
<keyword evidence="3" id="KW-1185">Reference proteome</keyword>
<feature type="compositionally biased region" description="Polar residues" evidence="1">
    <location>
        <begin position="340"/>
        <end position="360"/>
    </location>
</feature>
<feature type="region of interest" description="Disordered" evidence="1">
    <location>
        <begin position="190"/>
        <end position="285"/>
    </location>
</feature>
<evidence type="ECO:0000256" key="1">
    <source>
        <dbReference type="SAM" id="MobiDB-lite"/>
    </source>
</evidence>
<dbReference type="Proteomes" id="UP001172673">
    <property type="component" value="Unassembled WGS sequence"/>
</dbReference>
<feature type="region of interest" description="Disordered" evidence="1">
    <location>
        <begin position="33"/>
        <end position="52"/>
    </location>
</feature>
<accession>A0AA38WX88</accession>
<dbReference type="EMBL" id="JAPDRK010000024">
    <property type="protein sequence ID" value="KAJ9602814.1"/>
    <property type="molecule type" value="Genomic_DNA"/>
</dbReference>
<name>A0AA38WX88_9EURO</name>
<feature type="compositionally biased region" description="Acidic residues" evidence="1">
    <location>
        <begin position="626"/>
        <end position="635"/>
    </location>
</feature>
<comment type="caution">
    <text evidence="2">The sequence shown here is derived from an EMBL/GenBank/DDBJ whole genome shotgun (WGS) entry which is preliminary data.</text>
</comment>
<feature type="compositionally biased region" description="Polar residues" evidence="1">
    <location>
        <begin position="373"/>
        <end position="385"/>
    </location>
</feature>
<evidence type="ECO:0000313" key="2">
    <source>
        <dbReference type="EMBL" id="KAJ9602814.1"/>
    </source>
</evidence>
<feature type="compositionally biased region" description="Polar residues" evidence="1">
    <location>
        <begin position="598"/>
        <end position="614"/>
    </location>
</feature>
<dbReference type="AlphaFoldDB" id="A0AA38WX88"/>